<evidence type="ECO:0000313" key="2">
    <source>
        <dbReference type="Proteomes" id="UP001465755"/>
    </source>
</evidence>
<reference evidence="1 2" key="1">
    <citation type="journal article" date="2024" name="Nat. Commun.">
        <title>Phylogenomics reveals the evolutionary origins of lichenization in chlorophyte algae.</title>
        <authorList>
            <person name="Puginier C."/>
            <person name="Libourel C."/>
            <person name="Otte J."/>
            <person name="Skaloud P."/>
            <person name="Haon M."/>
            <person name="Grisel S."/>
            <person name="Petersen M."/>
            <person name="Berrin J.G."/>
            <person name="Delaux P.M."/>
            <person name="Dal Grande F."/>
            <person name="Keller J."/>
        </authorList>
    </citation>
    <scope>NUCLEOTIDE SEQUENCE [LARGE SCALE GENOMIC DNA]</scope>
    <source>
        <strain evidence="1 2">SAG 2036</strain>
    </source>
</reference>
<dbReference type="NCBIfam" id="TIGR01668">
    <property type="entry name" value="YqeG_hyp_ppase"/>
    <property type="match status" value="1"/>
</dbReference>
<sequence length="274" mass="29709">MQRSVLSSSSFGGRGQVFSAPTRLAVVRRIMAATPAEQAKLDPDDPRHPAQKLTWRQRLGQSFNLPAIGHFGGVLMAGGSQALPHIGVPSIAALNWGALKKAGFKGCVFDKDNTLTEPYAHVVAPELSASLEECKKQFDGKVVVYSNSAGLTEFDPEGKEAEMLGGTMGIHVLRHQSKKPDGGIDELETHFGCKAEQLIMVGDRYLIDTVFGNKHGMLTIHPDPITSHGEPKAVCAARKFEDTMVWRWRKQGKRAPQHPLATPEVLEAAVIAGE</sequence>
<comment type="caution">
    <text evidence="1">The sequence shown here is derived from an EMBL/GenBank/DDBJ whole genome shotgun (WGS) entry which is preliminary data.</text>
</comment>
<dbReference type="InterPro" id="IPR036412">
    <property type="entry name" value="HAD-like_sf"/>
</dbReference>
<proteinExistence type="predicted"/>
<dbReference type="EMBL" id="JALJOQ010000057">
    <property type="protein sequence ID" value="KAK9803741.1"/>
    <property type="molecule type" value="Genomic_DNA"/>
</dbReference>
<accession>A0AAW1P480</accession>
<dbReference type="InterPro" id="IPR010021">
    <property type="entry name" value="PGPP1/Gep4"/>
</dbReference>
<dbReference type="SUPFAM" id="SSF56784">
    <property type="entry name" value="HAD-like"/>
    <property type="match status" value="1"/>
</dbReference>
<organism evidence="1 2">
    <name type="scientific">Symbiochloris irregularis</name>
    <dbReference type="NCBI Taxonomy" id="706552"/>
    <lineage>
        <taxon>Eukaryota</taxon>
        <taxon>Viridiplantae</taxon>
        <taxon>Chlorophyta</taxon>
        <taxon>core chlorophytes</taxon>
        <taxon>Trebouxiophyceae</taxon>
        <taxon>Trebouxiales</taxon>
        <taxon>Trebouxiaceae</taxon>
        <taxon>Symbiochloris</taxon>
    </lineage>
</organism>
<dbReference type="Pfam" id="PF09419">
    <property type="entry name" value="PGP_phosphatase"/>
    <property type="match status" value="1"/>
</dbReference>
<dbReference type="GO" id="GO:0008962">
    <property type="term" value="F:phosphatidylglycerophosphatase activity"/>
    <property type="evidence" value="ECO:0007669"/>
    <property type="project" value="InterPro"/>
</dbReference>
<evidence type="ECO:0000313" key="1">
    <source>
        <dbReference type="EMBL" id="KAK9803741.1"/>
    </source>
</evidence>
<dbReference type="Proteomes" id="UP001465755">
    <property type="component" value="Unassembled WGS sequence"/>
</dbReference>
<dbReference type="Gene3D" id="3.40.50.1000">
    <property type="entry name" value="HAD superfamily/HAD-like"/>
    <property type="match status" value="1"/>
</dbReference>
<dbReference type="InterPro" id="IPR023214">
    <property type="entry name" value="HAD_sf"/>
</dbReference>
<dbReference type="InterPro" id="IPR027706">
    <property type="entry name" value="PGP_Pase"/>
</dbReference>
<name>A0AAW1P480_9CHLO</name>
<dbReference type="AlphaFoldDB" id="A0AAW1P480"/>
<keyword evidence="2" id="KW-1185">Reference proteome</keyword>
<gene>
    <name evidence="1" type="ORF">WJX73_010090</name>
</gene>
<protein>
    <recommendedName>
        <fullName evidence="3">Mitochondrial PGP phosphatase</fullName>
    </recommendedName>
</protein>
<evidence type="ECO:0008006" key="3">
    <source>
        <dbReference type="Google" id="ProtNLM"/>
    </source>
</evidence>